<reference evidence="1 2" key="1">
    <citation type="submission" date="2014-02" db="EMBL/GenBank/DDBJ databases">
        <title>Single nucleus genome sequencing reveals high similarity among nuclei of an endomycorrhizal fungus.</title>
        <authorList>
            <person name="Lin K."/>
            <person name="Geurts R."/>
            <person name="Zhang Z."/>
            <person name="Limpens E."/>
            <person name="Saunders D.G."/>
            <person name="Mu D."/>
            <person name="Pang E."/>
            <person name="Cao H."/>
            <person name="Cha H."/>
            <person name="Lin T."/>
            <person name="Zhou Q."/>
            <person name="Shang Y."/>
            <person name="Li Y."/>
            <person name="Ivanov S."/>
            <person name="Sharma T."/>
            <person name="Velzen R.V."/>
            <person name="Ruijter N.D."/>
            <person name="Aanen D.K."/>
            <person name="Win J."/>
            <person name="Kamoun S."/>
            <person name="Bisseling T."/>
            <person name="Huang S."/>
        </authorList>
    </citation>
    <scope>NUCLEOTIDE SEQUENCE [LARGE SCALE GENOMIC DNA]</scope>
    <source>
        <strain evidence="2">DAOM197198w</strain>
    </source>
</reference>
<gene>
    <name evidence="1" type="ORF">RirG_033120</name>
</gene>
<organism evidence="1 2">
    <name type="scientific">Rhizophagus irregularis (strain DAOM 197198w)</name>
    <name type="common">Glomus intraradices</name>
    <dbReference type="NCBI Taxonomy" id="1432141"/>
    <lineage>
        <taxon>Eukaryota</taxon>
        <taxon>Fungi</taxon>
        <taxon>Fungi incertae sedis</taxon>
        <taxon>Mucoromycota</taxon>
        <taxon>Glomeromycotina</taxon>
        <taxon>Glomeromycetes</taxon>
        <taxon>Glomerales</taxon>
        <taxon>Glomeraceae</taxon>
        <taxon>Rhizophagus</taxon>
    </lineage>
</organism>
<protein>
    <submittedName>
        <fullName evidence="1">Uncharacterized protein</fullName>
    </submittedName>
</protein>
<evidence type="ECO:0000313" key="1">
    <source>
        <dbReference type="EMBL" id="EXX76441.1"/>
    </source>
</evidence>
<accession>A0A015LUQ7</accession>
<name>A0A015LUQ7_RHIIW</name>
<evidence type="ECO:0000313" key="2">
    <source>
        <dbReference type="Proteomes" id="UP000022910"/>
    </source>
</evidence>
<dbReference type="EMBL" id="JEMT01012236">
    <property type="protein sequence ID" value="EXX76441.1"/>
    <property type="molecule type" value="Genomic_DNA"/>
</dbReference>
<sequence>MSMDPYFNLPQTASDDIYHDNFVIMDDKNNFISDDMNIFSDHNYQYPISDDSNNTGVTISHHSYQRSISSDTSFDNVDFSSDNCKSSDHNTIFPHNDPTPNYDNQQFISNDNRSNNINYKPNPQYTDPNQYQSSNFPSLNSINITIHSPQENLTEILKFGIKIIIMPLTSDK</sequence>
<proteinExistence type="predicted"/>
<dbReference type="OrthoDB" id="2313461at2759"/>
<dbReference type="AlphaFoldDB" id="A0A015LUQ7"/>
<keyword evidence="2" id="KW-1185">Reference proteome</keyword>
<dbReference type="Proteomes" id="UP000022910">
    <property type="component" value="Unassembled WGS sequence"/>
</dbReference>
<comment type="caution">
    <text evidence="1">The sequence shown here is derived from an EMBL/GenBank/DDBJ whole genome shotgun (WGS) entry which is preliminary data.</text>
</comment>
<dbReference type="HOGENOM" id="CLU_1556107_0_0_1"/>